<feature type="transmembrane region" description="Helical" evidence="1">
    <location>
        <begin position="65"/>
        <end position="84"/>
    </location>
</feature>
<feature type="transmembrane region" description="Helical" evidence="1">
    <location>
        <begin position="6"/>
        <end position="27"/>
    </location>
</feature>
<evidence type="ECO:0000313" key="2">
    <source>
        <dbReference type="EMBL" id="MBC8544066.1"/>
    </source>
</evidence>
<reference evidence="2" key="1">
    <citation type="submission" date="2020-08" db="EMBL/GenBank/DDBJ databases">
        <title>Genome public.</title>
        <authorList>
            <person name="Liu C."/>
            <person name="Sun Q."/>
        </authorList>
    </citation>
    <scope>NUCLEOTIDE SEQUENCE</scope>
    <source>
        <strain evidence="2">NSJ-32</strain>
    </source>
</reference>
<comment type="caution">
    <text evidence="2">The sequence shown here is derived from an EMBL/GenBank/DDBJ whole genome shotgun (WGS) entry which is preliminary data.</text>
</comment>
<accession>A0A926DSZ1</accession>
<dbReference type="AlphaFoldDB" id="A0A926DSZ1"/>
<keyword evidence="3" id="KW-1185">Reference proteome</keyword>
<keyword evidence="1" id="KW-0812">Transmembrane</keyword>
<dbReference type="Pfam" id="PF07441">
    <property type="entry name" value="BofA"/>
    <property type="match status" value="1"/>
</dbReference>
<protein>
    <submittedName>
        <fullName evidence="2">Pro-sigmaK processing inhibitor BofA family protein</fullName>
    </submittedName>
</protein>
<dbReference type="Proteomes" id="UP000657006">
    <property type="component" value="Unassembled WGS sequence"/>
</dbReference>
<dbReference type="InterPro" id="IPR010001">
    <property type="entry name" value="BofA"/>
</dbReference>
<keyword evidence="1" id="KW-1133">Transmembrane helix</keyword>
<keyword evidence="1" id="KW-0472">Membrane</keyword>
<dbReference type="EMBL" id="JACRSQ010000016">
    <property type="protein sequence ID" value="MBC8544066.1"/>
    <property type="molecule type" value="Genomic_DNA"/>
</dbReference>
<feature type="transmembrane region" description="Helical" evidence="1">
    <location>
        <begin position="39"/>
        <end position="59"/>
    </location>
</feature>
<evidence type="ECO:0000256" key="1">
    <source>
        <dbReference type="SAM" id="Phobius"/>
    </source>
</evidence>
<organism evidence="2 3">
    <name type="scientific">Bianquea renquensis</name>
    <dbReference type="NCBI Taxonomy" id="2763661"/>
    <lineage>
        <taxon>Bacteria</taxon>
        <taxon>Bacillati</taxon>
        <taxon>Bacillota</taxon>
        <taxon>Clostridia</taxon>
        <taxon>Eubacteriales</taxon>
        <taxon>Bianqueaceae</taxon>
        <taxon>Bianquea</taxon>
    </lineage>
</organism>
<name>A0A926DSZ1_9FIRM</name>
<evidence type="ECO:0000313" key="3">
    <source>
        <dbReference type="Proteomes" id="UP000657006"/>
    </source>
</evidence>
<proteinExistence type="predicted"/>
<sequence length="88" mass="9195">MELTREQLIVIWIIAILALSVLILIFPKFAKTAGRVVRNAAVGCCLLWAIGAIFGANASVGLNPVTAGVCGILGIPGAAMLMIIHQIL</sequence>
<gene>
    <name evidence="2" type="ORF">H8730_10955</name>
</gene>
<dbReference type="RefSeq" id="WP_177717773.1">
    <property type="nucleotide sequence ID" value="NZ_JACRSQ010000016.1"/>
</dbReference>